<dbReference type="PROSITE" id="PS00862">
    <property type="entry name" value="OX2_COVAL_FAD"/>
    <property type="match status" value="1"/>
</dbReference>
<dbReference type="InterPro" id="IPR016169">
    <property type="entry name" value="FAD-bd_PCMH_sub2"/>
</dbReference>
<feature type="region of interest" description="Disordered" evidence="6">
    <location>
        <begin position="18"/>
        <end position="44"/>
    </location>
</feature>
<comment type="caution">
    <text evidence="8">The sequence shown here is derived from an EMBL/GenBank/DDBJ whole genome shotgun (WGS) entry which is preliminary data.</text>
</comment>
<comment type="similarity">
    <text evidence="2">Belongs to the oxygen-dependent FAD-linked oxidoreductase family.</text>
</comment>
<sequence>MERRVFLLAAGAGVLAGCSTSSKKPSPSRARTSGSAASPTATGPADWNALAHGLQGKVIRPGDADYERARQLYIPRFDRIRPAGIAYCANESDVSECLAFARRQRLPVAVRSGGHNYAGFSTGTGLVIDVSPLDSIDVSADRVTAGAGVRLIDLYARLGARGLSVPGGTCPTVSVSGLTLGGGLGATARAHGLTCDVLESVRIVTPDGTVRECDASREPDLFWACRGGGGGNFGVALAFAYRPQRIDAEVTPFSLGWPWSRAADALRGWQRWLPSAPDSVWTSFQLDASRGVSVEGFALSDPSRSLDGLNGAIGGPDADTSVRPQPYLDAMKRLAGCTGQTVAECHEPGRLPGQRPEGRFPRTDYAAKSHIARRPLPDDAIDTLVRRVRGRDGRSVLLDAMGGAIGRVAPGDTAFPHRDGLFCVQYLADGGDMAWLRGVHAAMDPYLRGAAYVNYIDPELASWRGDYYGANADRLGAVKGRYDPDGLLRFPQSVR</sequence>
<dbReference type="InterPro" id="IPR016167">
    <property type="entry name" value="FAD-bd_PCMH_sub1"/>
</dbReference>
<keyword evidence="4" id="KW-0274">FAD</keyword>
<reference evidence="9" key="1">
    <citation type="journal article" date="2019" name="Int. J. Syst. Evol. Microbiol.">
        <title>The Global Catalogue of Microorganisms (GCM) 10K type strain sequencing project: providing services to taxonomists for standard genome sequencing and annotation.</title>
        <authorList>
            <consortium name="The Broad Institute Genomics Platform"/>
            <consortium name="The Broad Institute Genome Sequencing Center for Infectious Disease"/>
            <person name="Wu L."/>
            <person name="Ma J."/>
        </authorList>
    </citation>
    <scope>NUCLEOTIDE SEQUENCE [LARGE SCALE GENOMIC DNA]</scope>
    <source>
        <strain evidence="9">KLKA75</strain>
    </source>
</reference>
<protein>
    <submittedName>
        <fullName evidence="8">FAD-binding oxidoreductase</fullName>
    </submittedName>
</protein>
<dbReference type="InterPro" id="IPR006094">
    <property type="entry name" value="Oxid_FAD_bind_N"/>
</dbReference>
<evidence type="ECO:0000256" key="6">
    <source>
        <dbReference type="SAM" id="MobiDB-lite"/>
    </source>
</evidence>
<evidence type="ECO:0000256" key="5">
    <source>
        <dbReference type="ARBA" id="ARBA00023002"/>
    </source>
</evidence>
<dbReference type="Gene3D" id="3.30.465.10">
    <property type="match status" value="1"/>
</dbReference>
<comment type="cofactor">
    <cofactor evidence="1">
        <name>FAD</name>
        <dbReference type="ChEBI" id="CHEBI:57692"/>
    </cofactor>
</comment>
<dbReference type="Pfam" id="PF08031">
    <property type="entry name" value="BBE"/>
    <property type="match status" value="1"/>
</dbReference>
<dbReference type="Proteomes" id="UP001595872">
    <property type="component" value="Unassembled WGS sequence"/>
</dbReference>
<dbReference type="InterPro" id="IPR036318">
    <property type="entry name" value="FAD-bd_PCMH-like_sf"/>
</dbReference>
<keyword evidence="3" id="KW-0285">Flavoprotein</keyword>
<dbReference type="Pfam" id="PF01565">
    <property type="entry name" value="FAD_binding_4"/>
    <property type="match status" value="1"/>
</dbReference>
<dbReference type="PROSITE" id="PS51257">
    <property type="entry name" value="PROKAR_LIPOPROTEIN"/>
    <property type="match status" value="1"/>
</dbReference>
<evidence type="ECO:0000256" key="3">
    <source>
        <dbReference type="ARBA" id="ARBA00022630"/>
    </source>
</evidence>
<dbReference type="PROSITE" id="PS51387">
    <property type="entry name" value="FAD_PCMH"/>
    <property type="match status" value="1"/>
</dbReference>
<feature type="compositionally biased region" description="Polar residues" evidence="6">
    <location>
        <begin position="18"/>
        <end position="41"/>
    </location>
</feature>
<dbReference type="InterPro" id="IPR006093">
    <property type="entry name" value="Oxy_OxRdtase_FAD_BS"/>
</dbReference>
<dbReference type="SUPFAM" id="SSF56176">
    <property type="entry name" value="FAD-binding/transporter-associated domain-like"/>
    <property type="match status" value="1"/>
</dbReference>
<evidence type="ECO:0000256" key="4">
    <source>
        <dbReference type="ARBA" id="ARBA00022827"/>
    </source>
</evidence>
<proteinExistence type="inferred from homology"/>
<feature type="domain" description="FAD-binding PCMH-type" evidence="7">
    <location>
        <begin position="78"/>
        <end position="246"/>
    </location>
</feature>
<dbReference type="InterPro" id="IPR012951">
    <property type="entry name" value="BBE"/>
</dbReference>
<gene>
    <name evidence="8" type="ORF">ACFPCY_01070</name>
</gene>
<dbReference type="PANTHER" id="PTHR42973">
    <property type="entry name" value="BINDING OXIDOREDUCTASE, PUTATIVE (AFU_ORTHOLOGUE AFUA_1G17690)-RELATED"/>
    <property type="match status" value="1"/>
</dbReference>
<organism evidence="8 9">
    <name type="scientific">Actinomadura gamaensis</name>
    <dbReference type="NCBI Taxonomy" id="1763541"/>
    <lineage>
        <taxon>Bacteria</taxon>
        <taxon>Bacillati</taxon>
        <taxon>Actinomycetota</taxon>
        <taxon>Actinomycetes</taxon>
        <taxon>Streptosporangiales</taxon>
        <taxon>Thermomonosporaceae</taxon>
        <taxon>Actinomadura</taxon>
    </lineage>
</organism>
<dbReference type="PANTHER" id="PTHR42973:SF39">
    <property type="entry name" value="FAD-BINDING PCMH-TYPE DOMAIN-CONTAINING PROTEIN"/>
    <property type="match status" value="1"/>
</dbReference>
<dbReference type="EMBL" id="JBHSIT010000001">
    <property type="protein sequence ID" value="MFC4905897.1"/>
    <property type="molecule type" value="Genomic_DNA"/>
</dbReference>
<evidence type="ECO:0000259" key="7">
    <source>
        <dbReference type="PROSITE" id="PS51387"/>
    </source>
</evidence>
<evidence type="ECO:0000256" key="2">
    <source>
        <dbReference type="ARBA" id="ARBA00005466"/>
    </source>
</evidence>
<accession>A0ABV9TP82</accession>
<dbReference type="Gene3D" id="3.30.43.10">
    <property type="entry name" value="Uridine Diphospho-n-acetylenolpyruvylglucosamine Reductase, domain 2"/>
    <property type="match status" value="1"/>
</dbReference>
<name>A0ABV9TP82_9ACTN</name>
<dbReference type="InterPro" id="IPR016166">
    <property type="entry name" value="FAD-bd_PCMH"/>
</dbReference>
<keyword evidence="5" id="KW-0560">Oxidoreductase</keyword>
<evidence type="ECO:0000313" key="9">
    <source>
        <dbReference type="Proteomes" id="UP001595872"/>
    </source>
</evidence>
<dbReference type="InterPro" id="IPR050416">
    <property type="entry name" value="FAD-linked_Oxidoreductase"/>
</dbReference>
<evidence type="ECO:0000256" key="1">
    <source>
        <dbReference type="ARBA" id="ARBA00001974"/>
    </source>
</evidence>
<evidence type="ECO:0000313" key="8">
    <source>
        <dbReference type="EMBL" id="MFC4905897.1"/>
    </source>
</evidence>
<keyword evidence="9" id="KW-1185">Reference proteome</keyword>
<dbReference type="RefSeq" id="WP_378251632.1">
    <property type="nucleotide sequence ID" value="NZ_JBHSIT010000001.1"/>
</dbReference>
<dbReference type="Gene3D" id="3.40.462.20">
    <property type="match status" value="1"/>
</dbReference>